<dbReference type="InterPro" id="IPR003607">
    <property type="entry name" value="HD/PDEase_dom"/>
</dbReference>
<dbReference type="InterPro" id="IPR011006">
    <property type="entry name" value="CheY-like_superfamily"/>
</dbReference>
<dbReference type="OrthoDB" id="9803649at2"/>
<dbReference type="NCBIfam" id="TIGR00277">
    <property type="entry name" value="HDIG"/>
    <property type="match status" value="1"/>
</dbReference>
<dbReference type="InterPro" id="IPR014626">
    <property type="entry name" value="Sig_transdc_resp-reg_put"/>
</dbReference>
<evidence type="ECO:0000259" key="2">
    <source>
        <dbReference type="PROSITE" id="PS50110"/>
    </source>
</evidence>
<dbReference type="STRING" id="1121391.SAMN02745206_03414"/>
<dbReference type="RefSeq" id="WP_073041658.1">
    <property type="nucleotide sequence ID" value="NZ_FQVB01000047.1"/>
</dbReference>
<keyword evidence="1" id="KW-0597">Phosphoprotein</keyword>
<feature type="modified residue" description="4-aspartylphosphate" evidence="1">
    <location>
        <position position="55"/>
    </location>
</feature>
<dbReference type="AlphaFoldDB" id="A0A1M5HQR9"/>
<dbReference type="PROSITE" id="PS51833">
    <property type="entry name" value="HDOD"/>
    <property type="match status" value="1"/>
</dbReference>
<dbReference type="SMART" id="SM00471">
    <property type="entry name" value="HDc"/>
    <property type="match status" value="1"/>
</dbReference>
<dbReference type="PROSITE" id="PS50110">
    <property type="entry name" value="RESPONSE_REGULATORY"/>
    <property type="match status" value="1"/>
</dbReference>
<dbReference type="SMART" id="SM00448">
    <property type="entry name" value="REC"/>
    <property type="match status" value="1"/>
</dbReference>
<dbReference type="Pfam" id="PF08668">
    <property type="entry name" value="HDOD"/>
    <property type="match status" value="1"/>
</dbReference>
<evidence type="ECO:0000256" key="1">
    <source>
        <dbReference type="PROSITE-ProRule" id="PRU00169"/>
    </source>
</evidence>
<evidence type="ECO:0000313" key="4">
    <source>
        <dbReference type="EMBL" id="SHG18218.1"/>
    </source>
</evidence>
<dbReference type="PIRSF" id="PIRSF036883">
    <property type="entry name" value="RR_HD-GYP_mod"/>
    <property type="match status" value="1"/>
</dbReference>
<reference evidence="5" key="1">
    <citation type="submission" date="2016-11" db="EMBL/GenBank/DDBJ databases">
        <authorList>
            <person name="Varghese N."/>
            <person name="Submissions S."/>
        </authorList>
    </citation>
    <scope>NUCLEOTIDE SEQUENCE [LARGE SCALE GENOMIC DNA]</scope>
    <source>
        <strain evidence="5">DSM 9756</strain>
    </source>
</reference>
<accession>A0A1M5HQR9</accession>
<dbReference type="Pfam" id="PF00072">
    <property type="entry name" value="Response_reg"/>
    <property type="match status" value="1"/>
</dbReference>
<keyword evidence="5" id="KW-1185">Reference proteome</keyword>
<organism evidence="4 5">
    <name type="scientific">Desulfacinum infernum DSM 9756</name>
    <dbReference type="NCBI Taxonomy" id="1121391"/>
    <lineage>
        <taxon>Bacteria</taxon>
        <taxon>Pseudomonadati</taxon>
        <taxon>Thermodesulfobacteriota</taxon>
        <taxon>Syntrophobacteria</taxon>
        <taxon>Syntrophobacterales</taxon>
        <taxon>Syntrophobacteraceae</taxon>
        <taxon>Desulfacinum</taxon>
    </lineage>
</organism>
<dbReference type="CDD" id="cd00077">
    <property type="entry name" value="HDc"/>
    <property type="match status" value="1"/>
</dbReference>
<dbReference type="InterPro" id="IPR052340">
    <property type="entry name" value="RNase_Y/CdgJ"/>
</dbReference>
<dbReference type="Proteomes" id="UP000184076">
    <property type="component" value="Unassembled WGS sequence"/>
</dbReference>
<dbReference type="InterPro" id="IPR001789">
    <property type="entry name" value="Sig_transdc_resp-reg_receiver"/>
</dbReference>
<evidence type="ECO:0000259" key="3">
    <source>
        <dbReference type="PROSITE" id="PS51833"/>
    </source>
</evidence>
<protein>
    <submittedName>
        <fullName evidence="4">HDIG domain-containing protein</fullName>
    </submittedName>
</protein>
<dbReference type="SUPFAM" id="SSF52172">
    <property type="entry name" value="CheY-like"/>
    <property type="match status" value="1"/>
</dbReference>
<evidence type="ECO:0000313" key="5">
    <source>
        <dbReference type="Proteomes" id="UP000184076"/>
    </source>
</evidence>
<dbReference type="InterPro" id="IPR013976">
    <property type="entry name" value="HDOD"/>
</dbReference>
<dbReference type="SUPFAM" id="SSF109604">
    <property type="entry name" value="HD-domain/PDEase-like"/>
    <property type="match status" value="1"/>
</dbReference>
<dbReference type="EMBL" id="FQVB01000047">
    <property type="protein sequence ID" value="SHG18218.1"/>
    <property type="molecule type" value="Genomic_DNA"/>
</dbReference>
<proteinExistence type="predicted"/>
<dbReference type="CDD" id="cd17569">
    <property type="entry name" value="REC_HupR-like"/>
    <property type="match status" value="1"/>
</dbReference>
<dbReference type="PANTHER" id="PTHR33525">
    <property type="match status" value="1"/>
</dbReference>
<gene>
    <name evidence="4" type="ORF">SAMN02745206_03414</name>
</gene>
<name>A0A1M5HQR9_9BACT</name>
<sequence length="401" mass="44802">MEWKILFVDDEPNVLQGLRRMLRPIRREWTFHFCAGAQEALQLLDQEPVDVVVSDMRMPGIDGAQFLLEVKRRHPDIIRIALSGYSEEDLILRAVRSAHQYLAKPCDPEKLKATIERVKTLRALLGERALRELVSSVETLPSLPSLYEQIMEELESDDPSLKRVGEIISRDVGMTAKILQLVNSAFFGLSRHVGSPEQAVTLLGLNTVKTLVLSTQIFSQFEEGRFPPGHMDQLWTHSLNTALCAKTIALEAGAETMIVEDAFMAAMLHDVGKLILMHALPEREALALERSAATNDPLWKSEEELLNATHAEVGAYLLGVWGLPDNIVEAVAFHHFPSRCPHREFSALTAVHIADLMDYALHGGPSYQGPNLADQVYLADLGILGRLKECKRACSEVFQQQ</sequence>
<feature type="domain" description="Response regulatory" evidence="2">
    <location>
        <begin position="4"/>
        <end position="119"/>
    </location>
</feature>
<dbReference type="InterPro" id="IPR006675">
    <property type="entry name" value="HDIG_dom"/>
</dbReference>
<dbReference type="Gene3D" id="1.10.3210.10">
    <property type="entry name" value="Hypothetical protein af1432"/>
    <property type="match status" value="1"/>
</dbReference>
<dbReference type="GO" id="GO:0000160">
    <property type="term" value="P:phosphorelay signal transduction system"/>
    <property type="evidence" value="ECO:0007669"/>
    <property type="project" value="InterPro"/>
</dbReference>
<feature type="domain" description="HDOD" evidence="3">
    <location>
        <begin position="140"/>
        <end position="337"/>
    </location>
</feature>
<dbReference type="PANTHER" id="PTHR33525:SF3">
    <property type="entry name" value="RIBONUCLEASE Y"/>
    <property type="match status" value="1"/>
</dbReference>
<dbReference type="Gene3D" id="3.40.50.2300">
    <property type="match status" value="1"/>
</dbReference>